<dbReference type="InterPro" id="IPR011055">
    <property type="entry name" value="Dup_hybrid_motif"/>
</dbReference>
<dbReference type="EMBL" id="JAEKPD010000010">
    <property type="protein sequence ID" value="MBJ3763400.1"/>
    <property type="molecule type" value="Genomic_DNA"/>
</dbReference>
<dbReference type="Proteomes" id="UP000642488">
    <property type="component" value="Unassembled WGS sequence"/>
</dbReference>
<dbReference type="RefSeq" id="WP_198916574.1">
    <property type="nucleotide sequence ID" value="NZ_JAEKPD010000010.1"/>
</dbReference>
<dbReference type="InterPro" id="IPR016047">
    <property type="entry name" value="M23ase_b-sheet_dom"/>
</dbReference>
<proteinExistence type="predicted"/>
<evidence type="ECO:0000256" key="1">
    <source>
        <dbReference type="SAM" id="SignalP"/>
    </source>
</evidence>
<evidence type="ECO:0000259" key="2">
    <source>
        <dbReference type="Pfam" id="PF01551"/>
    </source>
</evidence>
<keyword evidence="1" id="KW-0732">Signal</keyword>
<dbReference type="CDD" id="cd12797">
    <property type="entry name" value="M23_peptidase"/>
    <property type="match status" value="1"/>
</dbReference>
<evidence type="ECO:0000313" key="4">
    <source>
        <dbReference type="Proteomes" id="UP000642488"/>
    </source>
</evidence>
<dbReference type="Pfam" id="PF01551">
    <property type="entry name" value="Peptidase_M23"/>
    <property type="match status" value="1"/>
</dbReference>
<dbReference type="SUPFAM" id="SSF51261">
    <property type="entry name" value="Duplicated hybrid motif"/>
    <property type="match status" value="1"/>
</dbReference>
<dbReference type="AlphaFoldDB" id="A0A934IIW6"/>
<sequence>MRRGRGFTLAALALASPAWARDPILSPPIDCDLTGPCFIQQYVDADPGAGAADFTCGPLTYDGHKGTDFALPSRAMLEAGVDVLAAAPGTVRALRDGMADVSADAADADTIEGRDCGNGVAISHGGGWETQYCHLRQGSIAVSEGQRVGTGTVLGQVGLSGRTVFPHVHLSVRQDGRVIDPFNPDGIVSCGEPDPQTLWGNPLTYQPGGLIAAGFSDAVPDYDAIKAGTAGADTLGPDADALVVWAYAFGARPGDILRLELDGPDGTVISQAIDLEKAQAQLFRAIGKRQDAGGWPTGSYRGTATMLRKDRVLDEISVTLRVE</sequence>
<reference evidence="3" key="1">
    <citation type="submission" date="2020-12" db="EMBL/GenBank/DDBJ databases">
        <title>Bacterial taxonomy.</title>
        <authorList>
            <person name="Pan X."/>
        </authorList>
    </citation>
    <scope>NUCLEOTIDE SEQUENCE</scope>
    <source>
        <strain evidence="3">KCTC 52957</strain>
    </source>
</reference>
<comment type="caution">
    <text evidence="3">The sequence shown here is derived from an EMBL/GenBank/DDBJ whole genome shotgun (WGS) entry which is preliminary data.</text>
</comment>
<dbReference type="PANTHER" id="PTHR21666">
    <property type="entry name" value="PEPTIDASE-RELATED"/>
    <property type="match status" value="1"/>
</dbReference>
<organism evidence="3 4">
    <name type="scientific">Palleronia pontilimi</name>
    <dbReference type="NCBI Taxonomy" id="1964209"/>
    <lineage>
        <taxon>Bacteria</taxon>
        <taxon>Pseudomonadati</taxon>
        <taxon>Pseudomonadota</taxon>
        <taxon>Alphaproteobacteria</taxon>
        <taxon>Rhodobacterales</taxon>
        <taxon>Roseobacteraceae</taxon>
        <taxon>Palleronia</taxon>
    </lineage>
</organism>
<protein>
    <submittedName>
        <fullName evidence="3">M23 family metallopeptidase</fullName>
    </submittedName>
</protein>
<dbReference type="GO" id="GO:0004222">
    <property type="term" value="F:metalloendopeptidase activity"/>
    <property type="evidence" value="ECO:0007669"/>
    <property type="project" value="TreeGrafter"/>
</dbReference>
<evidence type="ECO:0000313" key="3">
    <source>
        <dbReference type="EMBL" id="MBJ3763400.1"/>
    </source>
</evidence>
<feature type="domain" description="M23ase beta-sheet core" evidence="2">
    <location>
        <begin position="64"/>
        <end position="181"/>
    </location>
</feature>
<keyword evidence="4" id="KW-1185">Reference proteome</keyword>
<dbReference type="InterPro" id="IPR050570">
    <property type="entry name" value="Cell_wall_metabolism_enzyme"/>
</dbReference>
<accession>A0A934IIW6</accession>
<name>A0A934IIW6_9RHOB</name>
<gene>
    <name evidence="3" type="ORF">ILP92_11650</name>
</gene>
<dbReference type="PANTHER" id="PTHR21666:SF270">
    <property type="entry name" value="MUREIN HYDROLASE ACTIVATOR ENVC"/>
    <property type="match status" value="1"/>
</dbReference>
<feature type="chain" id="PRO_5038033062" evidence="1">
    <location>
        <begin position="21"/>
        <end position="323"/>
    </location>
</feature>
<feature type="signal peptide" evidence="1">
    <location>
        <begin position="1"/>
        <end position="20"/>
    </location>
</feature>
<dbReference type="Gene3D" id="2.70.70.10">
    <property type="entry name" value="Glucose Permease (Domain IIA)"/>
    <property type="match status" value="1"/>
</dbReference>